<geneLocation type="plasmid" evidence="2">
    <name>pM7012</name>
</geneLocation>
<reference evidence="2" key="2">
    <citation type="submission" date="2024-06" db="EMBL/GenBank/DDBJ databases">
        <authorList>
            <person name="Sakai Y."/>
            <person name="Fujii T."/>
        </authorList>
    </citation>
    <scope>NUCLEOTIDE SEQUENCE</scope>
    <source>
        <strain evidence="2">M701</strain>
        <plasmid evidence="2">pM7012</plasmid>
    </source>
</reference>
<accession>V5YN36</accession>
<keyword evidence="2" id="KW-0614">Plasmid</keyword>
<evidence type="ECO:0000256" key="1">
    <source>
        <dbReference type="SAM" id="MobiDB-lite"/>
    </source>
</evidence>
<proteinExistence type="predicted"/>
<organism evidence="2">
    <name type="scientific">Burkholderia sp. M701</name>
    <dbReference type="NCBI Taxonomy" id="326454"/>
    <lineage>
        <taxon>Bacteria</taxon>
        <taxon>Pseudomonadati</taxon>
        <taxon>Pseudomonadota</taxon>
        <taxon>Betaproteobacteria</taxon>
        <taxon>Burkholderiales</taxon>
        <taxon>Burkholderiaceae</taxon>
        <taxon>Burkholderia</taxon>
    </lineage>
</organism>
<reference evidence="2" key="1">
    <citation type="journal article" date="2014" name="Microbiology">
        <title>A 2,4-dichlorophenoxyacetic acid degradation plasmid pM7012 discloses distribution of an unclassified megaplasmid group across bacterial species.</title>
        <authorList>
            <person name="Sakai Y."/>
            <person name="Ogawa N."/>
            <person name="Shimomura Y."/>
            <person name="Fujii T."/>
        </authorList>
    </citation>
    <scope>NUCLEOTIDE SEQUENCE</scope>
    <source>
        <strain evidence="2">M701</strain>
    </source>
</reference>
<name>V5YN36_9BURK</name>
<dbReference type="AlphaFoldDB" id="V5YN36"/>
<feature type="region of interest" description="Disordered" evidence="1">
    <location>
        <begin position="114"/>
        <end position="146"/>
    </location>
</feature>
<protein>
    <submittedName>
        <fullName evidence="2">Uncharacterized protein</fullName>
    </submittedName>
</protein>
<sequence>MGDQTIRPRELSPNMAKDDFIRVKYTREVEGRKKRTSVSIDPDLFAIFAKIRNSIPAARAVLRQWAIELDSERQWNEDVGVDGGIGLSRMVQRKMFAEIRTFVEKGMVVVAQEDSGGFDHPNAPRNGNRSSDRGATRPAANAAGGA</sequence>
<dbReference type="EMBL" id="AB853026">
    <property type="protein sequence ID" value="BAO18975.1"/>
    <property type="molecule type" value="Genomic_DNA"/>
</dbReference>
<feature type="compositionally biased region" description="Low complexity" evidence="1">
    <location>
        <begin position="136"/>
        <end position="146"/>
    </location>
</feature>
<evidence type="ECO:0000313" key="2">
    <source>
        <dbReference type="EMBL" id="BAO18975.1"/>
    </source>
</evidence>